<accession>A0A381YMC7</accession>
<dbReference type="SUPFAM" id="SSF52025">
    <property type="entry name" value="PA domain"/>
    <property type="match status" value="1"/>
</dbReference>
<organism evidence="8">
    <name type="scientific">marine metagenome</name>
    <dbReference type="NCBI Taxonomy" id="408172"/>
    <lineage>
        <taxon>unclassified sequences</taxon>
        <taxon>metagenomes</taxon>
        <taxon>ecological metagenomes</taxon>
    </lineage>
</organism>
<evidence type="ECO:0000313" key="8">
    <source>
        <dbReference type="EMBL" id="SVA78165.1"/>
    </source>
</evidence>
<dbReference type="Gene3D" id="3.40.630.10">
    <property type="entry name" value="Zn peptidases"/>
    <property type="match status" value="1"/>
</dbReference>
<keyword evidence="4" id="KW-0732">Signal</keyword>
<evidence type="ECO:0000256" key="2">
    <source>
        <dbReference type="ARBA" id="ARBA00022670"/>
    </source>
</evidence>
<feature type="non-terminal residue" evidence="8">
    <location>
        <position position="1"/>
    </location>
</feature>
<dbReference type="GO" id="GO:0046872">
    <property type="term" value="F:metal ion binding"/>
    <property type="evidence" value="ECO:0007669"/>
    <property type="project" value="UniProtKB-KW"/>
</dbReference>
<evidence type="ECO:0000256" key="6">
    <source>
        <dbReference type="ARBA" id="ARBA00022833"/>
    </source>
</evidence>
<gene>
    <name evidence="8" type="ORF">METZ01_LOCUS131019</name>
</gene>
<feature type="domain" description="Peptidase M28" evidence="7">
    <location>
        <begin position="304"/>
        <end position="517"/>
    </location>
</feature>
<keyword evidence="1" id="KW-0031">Aminopeptidase</keyword>
<name>A0A381YMC7_9ZZZZ</name>
<dbReference type="InterPro" id="IPR046450">
    <property type="entry name" value="PA_dom_sf"/>
</dbReference>
<dbReference type="GO" id="GO:0006508">
    <property type="term" value="P:proteolysis"/>
    <property type="evidence" value="ECO:0007669"/>
    <property type="project" value="UniProtKB-KW"/>
</dbReference>
<reference evidence="8" key="1">
    <citation type="submission" date="2018-05" db="EMBL/GenBank/DDBJ databases">
        <authorList>
            <person name="Lanie J.A."/>
            <person name="Ng W.-L."/>
            <person name="Kazmierczak K.M."/>
            <person name="Andrzejewski T.M."/>
            <person name="Davidsen T.M."/>
            <person name="Wayne K.J."/>
            <person name="Tettelin H."/>
            <person name="Glass J.I."/>
            <person name="Rusch D."/>
            <person name="Podicherti R."/>
            <person name="Tsui H.-C.T."/>
            <person name="Winkler M.E."/>
        </authorList>
    </citation>
    <scope>NUCLEOTIDE SEQUENCE</scope>
</reference>
<dbReference type="PANTHER" id="PTHR12147:SF56">
    <property type="entry name" value="AMINOPEPTIDASE YDR415C-RELATED"/>
    <property type="match status" value="1"/>
</dbReference>
<dbReference type="InterPro" id="IPR007484">
    <property type="entry name" value="Peptidase_M28"/>
</dbReference>
<dbReference type="Pfam" id="PF04389">
    <property type="entry name" value="Peptidase_M28"/>
    <property type="match status" value="1"/>
</dbReference>
<evidence type="ECO:0000259" key="7">
    <source>
        <dbReference type="Pfam" id="PF04389"/>
    </source>
</evidence>
<evidence type="ECO:0000256" key="4">
    <source>
        <dbReference type="ARBA" id="ARBA00022729"/>
    </source>
</evidence>
<keyword evidence="5" id="KW-0378">Hydrolase</keyword>
<proteinExistence type="predicted"/>
<protein>
    <recommendedName>
        <fullName evidence="7">Peptidase M28 domain-containing protein</fullName>
    </recommendedName>
</protein>
<dbReference type="InterPro" id="IPR045175">
    <property type="entry name" value="M28_fam"/>
</dbReference>
<dbReference type="GO" id="GO:0008235">
    <property type="term" value="F:metalloexopeptidase activity"/>
    <property type="evidence" value="ECO:0007669"/>
    <property type="project" value="InterPro"/>
</dbReference>
<dbReference type="SUPFAM" id="SSF53187">
    <property type="entry name" value="Zn-dependent exopeptidases"/>
    <property type="match status" value="1"/>
</dbReference>
<dbReference type="CDD" id="cd05660">
    <property type="entry name" value="M28_like_PA"/>
    <property type="match status" value="1"/>
</dbReference>
<evidence type="ECO:0000256" key="1">
    <source>
        <dbReference type="ARBA" id="ARBA00022438"/>
    </source>
</evidence>
<dbReference type="EMBL" id="UINC01018579">
    <property type="protein sequence ID" value="SVA78165.1"/>
    <property type="molecule type" value="Genomic_DNA"/>
</dbReference>
<dbReference type="FunFam" id="3.40.630.10:FF:000088">
    <property type="entry name" value="Peptidase M20"/>
    <property type="match status" value="1"/>
</dbReference>
<evidence type="ECO:0000256" key="3">
    <source>
        <dbReference type="ARBA" id="ARBA00022723"/>
    </source>
</evidence>
<sequence>VRGFIIASSVVVLVACRGATDFPDTPLDGPGFLPGVAAGIDAGTLLAEIEQLASDEFEGRAPGSVGETRTVEYLIGQFSALGLEPGNPDGTWIQQVPLVGITPVAGDVLSVSRDGDTRELEPGADYVAYTKRVVDEVDLDAEFVFVGYGAVAPEYDWNDFKDVDVSGKILLFLVNDPPSADLFGGSAMTYYGRWTYKHEIAAEQGAAGALVIHETGPAGYPWEVIGSSPYGESFDLVADDRNMGRASVEGWIQRDAAAALFEMAGLDFDTEKVKAATGDFRPVELGVTGKTRVRNALRTIDSQNVVARLTGTGVPDEVVMYVAHWDHLGLDENLPGDQIYNGAADNATGTAGLIELARAFTNGEPPRRSLLFLAVTAEEQGLLGSRYYGEHPLYPASQTVAALNMDVLNQWGRTTDMTVVGMGQSDLDAVAGEVAAQLGRVLKPDPEPEKGFYYRSDHFSFARVGIPAFYADPGVDYLDKPPGYGIEKREEYTANDYHAVSDEVKPDWDLSGALDDLTFMYQMGARLAGGDTWPEWSATSEFRAVRERQRSTR</sequence>
<keyword evidence="6" id="KW-0862">Zinc</keyword>
<evidence type="ECO:0000256" key="5">
    <source>
        <dbReference type="ARBA" id="ARBA00022801"/>
    </source>
</evidence>
<dbReference type="PANTHER" id="PTHR12147">
    <property type="entry name" value="METALLOPEPTIDASE M28 FAMILY MEMBER"/>
    <property type="match status" value="1"/>
</dbReference>
<keyword evidence="2" id="KW-0645">Protease</keyword>
<dbReference type="GO" id="GO:0004177">
    <property type="term" value="F:aminopeptidase activity"/>
    <property type="evidence" value="ECO:0007669"/>
    <property type="project" value="UniProtKB-KW"/>
</dbReference>
<keyword evidence="3" id="KW-0479">Metal-binding</keyword>
<dbReference type="AlphaFoldDB" id="A0A381YMC7"/>
<dbReference type="Gene3D" id="3.50.30.30">
    <property type="match status" value="1"/>
</dbReference>